<evidence type="ECO:0000256" key="1">
    <source>
        <dbReference type="ARBA" id="ARBA00022737"/>
    </source>
</evidence>
<gene>
    <name evidence="3" type="ORF">NCTC13076_00253</name>
</gene>
<dbReference type="RefSeq" id="WP_112889264.1">
    <property type="nucleotide sequence ID" value="NZ_UATM01000021.1"/>
</dbReference>
<reference evidence="3 4" key="1">
    <citation type="submission" date="2018-06" db="EMBL/GenBank/DDBJ databases">
        <authorList>
            <consortium name="Pathogen Informatics"/>
            <person name="Doyle S."/>
        </authorList>
    </citation>
    <scope>NUCLEOTIDE SEQUENCE [LARGE SCALE GENOMIC DNA]</scope>
    <source>
        <strain evidence="3 4">NCTC13076</strain>
    </source>
</reference>
<evidence type="ECO:0000259" key="2">
    <source>
        <dbReference type="Pfam" id="PF06458"/>
    </source>
</evidence>
<sequence>MEFTPKEDPKPETGSVYVKYVTEDGKELEPESGVLVNAEVGTKYTTEEKTFDGYEFVRMDENLIRK</sequence>
<dbReference type="Pfam" id="PF06458">
    <property type="entry name" value="MucBP"/>
    <property type="match status" value="1"/>
</dbReference>
<name>A0A2X1X5T4_9FIRM</name>
<protein>
    <recommendedName>
        <fullName evidence="2">MucBP domain-containing protein</fullName>
    </recommendedName>
</protein>
<feature type="domain" description="MucBP" evidence="2">
    <location>
        <begin position="16"/>
        <end position="62"/>
    </location>
</feature>
<dbReference type="EMBL" id="UATM01000021">
    <property type="protein sequence ID" value="SPY38517.1"/>
    <property type="molecule type" value="Genomic_DNA"/>
</dbReference>
<accession>A0A2X1X5T4</accession>
<dbReference type="Proteomes" id="UP000250070">
    <property type="component" value="Unassembled WGS sequence"/>
</dbReference>
<dbReference type="Gene3D" id="3.10.20.320">
    <property type="entry name" value="Putative peptidoglycan bound protein (lpxtg motif)"/>
    <property type="match status" value="1"/>
</dbReference>
<organism evidence="3 4">
    <name type="scientific">Peptoniphilus harei</name>
    <dbReference type="NCBI Taxonomy" id="54005"/>
    <lineage>
        <taxon>Bacteria</taxon>
        <taxon>Bacillati</taxon>
        <taxon>Bacillota</taxon>
        <taxon>Tissierellia</taxon>
        <taxon>Tissierellales</taxon>
        <taxon>Peptoniphilaceae</taxon>
        <taxon>Peptoniphilus</taxon>
    </lineage>
</organism>
<proteinExistence type="predicted"/>
<evidence type="ECO:0000313" key="3">
    <source>
        <dbReference type="EMBL" id="SPY38517.1"/>
    </source>
</evidence>
<keyword evidence="1" id="KW-0677">Repeat</keyword>
<dbReference type="AlphaFoldDB" id="A0A2X1X5T4"/>
<dbReference type="InterPro" id="IPR009459">
    <property type="entry name" value="MucBP_dom"/>
</dbReference>
<evidence type="ECO:0000313" key="4">
    <source>
        <dbReference type="Proteomes" id="UP000250070"/>
    </source>
</evidence>